<dbReference type="PRINTS" id="PR00463">
    <property type="entry name" value="EP450I"/>
</dbReference>
<evidence type="ECO:0000256" key="1">
    <source>
        <dbReference type="ARBA" id="ARBA00001971"/>
    </source>
</evidence>
<keyword evidence="4 9" id="KW-0349">Heme</keyword>
<evidence type="ECO:0000256" key="8">
    <source>
        <dbReference type="ARBA" id="ARBA00023033"/>
    </source>
</evidence>
<keyword evidence="11" id="KW-1185">Reference proteome</keyword>
<comment type="similarity">
    <text evidence="3">Belongs to the cytochrome P450 family.</text>
</comment>
<dbReference type="SUPFAM" id="SSF48264">
    <property type="entry name" value="Cytochrome P450"/>
    <property type="match status" value="1"/>
</dbReference>
<keyword evidence="7 9" id="KW-0408">Iron</keyword>
<accession>A0A165PXS1</accession>
<dbReference type="InterPro" id="IPR002401">
    <property type="entry name" value="Cyt_P450_E_grp-I"/>
</dbReference>
<dbReference type="GO" id="GO:0016705">
    <property type="term" value="F:oxidoreductase activity, acting on paired donors, with incorporation or reduction of molecular oxygen"/>
    <property type="evidence" value="ECO:0007669"/>
    <property type="project" value="InterPro"/>
</dbReference>
<dbReference type="Proteomes" id="UP000077266">
    <property type="component" value="Unassembled WGS sequence"/>
</dbReference>
<comment type="pathway">
    <text evidence="2">Secondary metabolite biosynthesis.</text>
</comment>
<dbReference type="GO" id="GO:0020037">
    <property type="term" value="F:heme binding"/>
    <property type="evidence" value="ECO:0007669"/>
    <property type="project" value="InterPro"/>
</dbReference>
<keyword evidence="5 9" id="KW-0479">Metal-binding</keyword>
<evidence type="ECO:0000256" key="7">
    <source>
        <dbReference type="ARBA" id="ARBA00023004"/>
    </source>
</evidence>
<dbReference type="Gene3D" id="1.10.630.10">
    <property type="entry name" value="Cytochrome P450"/>
    <property type="match status" value="1"/>
</dbReference>
<dbReference type="EMBL" id="KV425886">
    <property type="protein sequence ID" value="KZW02806.1"/>
    <property type="molecule type" value="Genomic_DNA"/>
</dbReference>
<dbReference type="GO" id="GO:0005506">
    <property type="term" value="F:iron ion binding"/>
    <property type="evidence" value="ECO:0007669"/>
    <property type="project" value="InterPro"/>
</dbReference>
<dbReference type="PANTHER" id="PTHR24305">
    <property type="entry name" value="CYTOCHROME P450"/>
    <property type="match status" value="1"/>
</dbReference>
<keyword evidence="6" id="KW-0560">Oxidoreductase</keyword>
<dbReference type="OrthoDB" id="1470350at2759"/>
<dbReference type="InterPro" id="IPR036396">
    <property type="entry name" value="Cyt_P450_sf"/>
</dbReference>
<evidence type="ECO:0000256" key="9">
    <source>
        <dbReference type="PIRSR" id="PIRSR602401-1"/>
    </source>
</evidence>
<gene>
    <name evidence="10" type="ORF">EXIGLDRAFT_664792</name>
</gene>
<dbReference type="PANTHER" id="PTHR24305:SF166">
    <property type="entry name" value="CYTOCHROME P450 12A4, MITOCHONDRIAL-RELATED"/>
    <property type="match status" value="1"/>
</dbReference>
<protein>
    <submittedName>
        <fullName evidence="10">Cytochrome P450</fullName>
    </submittedName>
</protein>
<name>A0A165PXS1_EXIGL</name>
<evidence type="ECO:0000313" key="11">
    <source>
        <dbReference type="Proteomes" id="UP000077266"/>
    </source>
</evidence>
<evidence type="ECO:0000256" key="4">
    <source>
        <dbReference type="ARBA" id="ARBA00022617"/>
    </source>
</evidence>
<evidence type="ECO:0000313" key="10">
    <source>
        <dbReference type="EMBL" id="KZW02806.1"/>
    </source>
</evidence>
<dbReference type="InterPro" id="IPR001128">
    <property type="entry name" value="Cyt_P450"/>
</dbReference>
<evidence type="ECO:0000256" key="2">
    <source>
        <dbReference type="ARBA" id="ARBA00005179"/>
    </source>
</evidence>
<dbReference type="PRINTS" id="PR00385">
    <property type="entry name" value="P450"/>
</dbReference>
<dbReference type="InParanoid" id="A0A165PXS1"/>
<dbReference type="Pfam" id="PF00067">
    <property type="entry name" value="p450"/>
    <property type="match status" value="1"/>
</dbReference>
<dbReference type="AlphaFoldDB" id="A0A165PXS1"/>
<dbReference type="GO" id="GO:0004497">
    <property type="term" value="F:monooxygenase activity"/>
    <property type="evidence" value="ECO:0007669"/>
    <property type="project" value="UniProtKB-KW"/>
</dbReference>
<comment type="cofactor">
    <cofactor evidence="1 9">
        <name>heme</name>
        <dbReference type="ChEBI" id="CHEBI:30413"/>
    </cofactor>
</comment>
<dbReference type="InterPro" id="IPR050121">
    <property type="entry name" value="Cytochrome_P450_monoxygenase"/>
</dbReference>
<evidence type="ECO:0000256" key="6">
    <source>
        <dbReference type="ARBA" id="ARBA00023002"/>
    </source>
</evidence>
<evidence type="ECO:0000256" key="5">
    <source>
        <dbReference type="ARBA" id="ARBA00022723"/>
    </source>
</evidence>
<feature type="binding site" description="axial binding residue" evidence="9">
    <location>
        <position position="508"/>
    </location>
    <ligand>
        <name>heme</name>
        <dbReference type="ChEBI" id="CHEBI:30413"/>
    </ligand>
    <ligandPart>
        <name>Fe</name>
        <dbReference type="ChEBI" id="CHEBI:18248"/>
    </ligandPart>
</feature>
<organism evidence="10 11">
    <name type="scientific">Exidia glandulosa HHB12029</name>
    <dbReference type="NCBI Taxonomy" id="1314781"/>
    <lineage>
        <taxon>Eukaryota</taxon>
        <taxon>Fungi</taxon>
        <taxon>Dikarya</taxon>
        <taxon>Basidiomycota</taxon>
        <taxon>Agaricomycotina</taxon>
        <taxon>Agaricomycetes</taxon>
        <taxon>Auriculariales</taxon>
        <taxon>Exidiaceae</taxon>
        <taxon>Exidia</taxon>
    </lineage>
</organism>
<dbReference type="STRING" id="1314781.A0A165PXS1"/>
<keyword evidence="8" id="KW-0503">Monooxygenase</keyword>
<evidence type="ECO:0000256" key="3">
    <source>
        <dbReference type="ARBA" id="ARBA00010617"/>
    </source>
</evidence>
<sequence>MRHGIPPVKRQRGGAIKGRCRSGYCSPFPGQLWILDSSFSYHRVYSSSDGCGRPSLHSPLDNVQGPPSPSFWSGQPGIRYPTIDIVDKYGRVVLLKGQAGSRQLYIADPRALQVVSVKEQEIFEHQQGHMAMRKQLLGEGILTVVGAQHRKQRKVLNPVFNVKHLRELVPVFTEITSLVRSNISEEVKGGTGEVDLIVWLSRTALELIGVGGLGFSFGALTGEEHEYVASVKMASFSIFALSILRKYLPYVENLGTRGMRRAAVAAIPSKPIQNLRKAVDVMWRTTNEVFEKSKTADSEGLQMDQKYRDMVAANNIMRVLQKSNQSADPQERMNEDEMKGQINSLILAANTTTSRSLSRIIHVLIEHPDYQERVRSEILAAREQTDGSLNFDQLEALPVMDAVIRETLRRYPPIPHQPRTCLKETVVPLMYPIQGRDGKTITELTISAGTDVYIGIYPPNIDIETWGPDAREWKPERWMGSLPKSVGDAHIPGVFAHQMTFLAGNRSCIGFKFALLEIKVVLSMLLTHFRFSPGKQEIEWVNAGMYQPTVNKVMVPSMPIKVEVLSARKEESA</sequence>
<reference evidence="10 11" key="1">
    <citation type="journal article" date="2016" name="Mol. Biol. Evol.">
        <title>Comparative Genomics of Early-Diverging Mushroom-Forming Fungi Provides Insights into the Origins of Lignocellulose Decay Capabilities.</title>
        <authorList>
            <person name="Nagy L.G."/>
            <person name="Riley R."/>
            <person name="Tritt A."/>
            <person name="Adam C."/>
            <person name="Daum C."/>
            <person name="Floudas D."/>
            <person name="Sun H."/>
            <person name="Yadav J.S."/>
            <person name="Pangilinan J."/>
            <person name="Larsson K.H."/>
            <person name="Matsuura K."/>
            <person name="Barry K."/>
            <person name="Labutti K."/>
            <person name="Kuo R."/>
            <person name="Ohm R.A."/>
            <person name="Bhattacharya S.S."/>
            <person name="Shirouzu T."/>
            <person name="Yoshinaga Y."/>
            <person name="Martin F.M."/>
            <person name="Grigoriev I.V."/>
            <person name="Hibbett D.S."/>
        </authorList>
    </citation>
    <scope>NUCLEOTIDE SEQUENCE [LARGE SCALE GENOMIC DNA]</scope>
    <source>
        <strain evidence="10 11">HHB12029</strain>
    </source>
</reference>
<proteinExistence type="inferred from homology"/>